<evidence type="ECO:0000313" key="2">
    <source>
        <dbReference type="EMBL" id="PIW14750.1"/>
    </source>
</evidence>
<reference evidence="2 3" key="1">
    <citation type="submission" date="2017-09" db="EMBL/GenBank/DDBJ databases">
        <title>Depth-based differentiation of microbial function through sediment-hosted aquifers and enrichment of novel symbionts in the deep terrestrial subsurface.</title>
        <authorList>
            <person name="Probst A.J."/>
            <person name="Ladd B."/>
            <person name="Jarett J.K."/>
            <person name="Geller-Mcgrath D.E."/>
            <person name="Sieber C.M."/>
            <person name="Emerson J.B."/>
            <person name="Anantharaman K."/>
            <person name="Thomas B.C."/>
            <person name="Malmstrom R."/>
            <person name="Stieglmeier M."/>
            <person name="Klingl A."/>
            <person name="Woyke T."/>
            <person name="Ryan C.M."/>
            <person name="Banfield J.F."/>
        </authorList>
    </citation>
    <scope>NUCLEOTIDE SEQUENCE [LARGE SCALE GENOMIC DNA]</scope>
    <source>
        <strain evidence="2">CG17_big_fil_post_rev_8_21_14_2_50_48_46</strain>
    </source>
</reference>
<name>A0A2M7FZE3_9BACT</name>
<comment type="caution">
    <text evidence="2">The sequence shown here is derived from an EMBL/GenBank/DDBJ whole genome shotgun (WGS) entry which is preliminary data.</text>
</comment>
<accession>A0A2M7FZE3</accession>
<evidence type="ECO:0000313" key="3">
    <source>
        <dbReference type="Proteomes" id="UP000231019"/>
    </source>
</evidence>
<dbReference type="AlphaFoldDB" id="A0A2M7FZE3"/>
<evidence type="ECO:0000256" key="1">
    <source>
        <dbReference type="SAM" id="MobiDB-lite"/>
    </source>
</evidence>
<dbReference type="EMBL" id="PFFQ01000056">
    <property type="protein sequence ID" value="PIW14750.1"/>
    <property type="molecule type" value="Genomic_DNA"/>
</dbReference>
<feature type="region of interest" description="Disordered" evidence="1">
    <location>
        <begin position="1"/>
        <end position="34"/>
    </location>
</feature>
<gene>
    <name evidence="2" type="ORF">COW36_20310</name>
</gene>
<protein>
    <submittedName>
        <fullName evidence="2">Uncharacterized protein</fullName>
    </submittedName>
</protein>
<sequence>MPSIQGSSQIPTGLQALSPRLDLSLPKDMGPTEARNEYVSLPHDQVKMGPHRATEAMTHFDFVDVPPLPVKDPQPMSKGEFIRNTRDAAEEWIGSGGVKTLEAVGGVAHIASGGNITYKKNLHLGGFSDSSLKLKGSVKDGGRVGVEFKASF</sequence>
<organism evidence="2 3">
    <name type="scientific">bacterium (Candidatus Blackallbacteria) CG17_big_fil_post_rev_8_21_14_2_50_48_46</name>
    <dbReference type="NCBI Taxonomy" id="2014261"/>
    <lineage>
        <taxon>Bacteria</taxon>
        <taxon>Candidatus Blackallbacteria</taxon>
    </lineage>
</organism>
<dbReference type="Proteomes" id="UP000231019">
    <property type="component" value="Unassembled WGS sequence"/>
</dbReference>
<proteinExistence type="predicted"/>
<feature type="compositionally biased region" description="Polar residues" evidence="1">
    <location>
        <begin position="1"/>
        <end position="12"/>
    </location>
</feature>